<dbReference type="PANTHER" id="PTHR47332:SF6">
    <property type="entry name" value="SET DOMAIN-CONTAINING PROTEIN"/>
    <property type="match status" value="1"/>
</dbReference>
<dbReference type="STRING" id="2025994.A0A2T3AF42"/>
<dbReference type="Proteomes" id="UP000241462">
    <property type="component" value="Unassembled WGS sequence"/>
</dbReference>
<proteinExistence type="predicted"/>
<organism evidence="2 3">
    <name type="scientific">Coniella lustricola</name>
    <dbReference type="NCBI Taxonomy" id="2025994"/>
    <lineage>
        <taxon>Eukaryota</taxon>
        <taxon>Fungi</taxon>
        <taxon>Dikarya</taxon>
        <taxon>Ascomycota</taxon>
        <taxon>Pezizomycotina</taxon>
        <taxon>Sordariomycetes</taxon>
        <taxon>Sordariomycetidae</taxon>
        <taxon>Diaporthales</taxon>
        <taxon>Schizoparmaceae</taxon>
        <taxon>Coniella</taxon>
    </lineage>
</organism>
<evidence type="ECO:0000259" key="1">
    <source>
        <dbReference type="PROSITE" id="PS50280"/>
    </source>
</evidence>
<dbReference type="Gene3D" id="2.170.270.10">
    <property type="entry name" value="SET domain"/>
    <property type="match status" value="1"/>
</dbReference>
<keyword evidence="3" id="KW-1185">Reference proteome</keyword>
<dbReference type="PANTHER" id="PTHR47332">
    <property type="entry name" value="SET DOMAIN-CONTAINING PROTEIN 5"/>
    <property type="match status" value="1"/>
</dbReference>
<name>A0A2T3AF42_9PEZI</name>
<dbReference type="InterPro" id="IPR001214">
    <property type="entry name" value="SET_dom"/>
</dbReference>
<reference evidence="2 3" key="1">
    <citation type="journal article" date="2018" name="Mycol. Prog.">
        <title>Coniella lustricola, a new species from submerged detritus.</title>
        <authorList>
            <person name="Raudabaugh D.B."/>
            <person name="Iturriaga T."/>
            <person name="Carver A."/>
            <person name="Mondo S."/>
            <person name="Pangilinan J."/>
            <person name="Lipzen A."/>
            <person name="He G."/>
            <person name="Amirebrahimi M."/>
            <person name="Grigoriev I.V."/>
            <person name="Miller A.N."/>
        </authorList>
    </citation>
    <scope>NUCLEOTIDE SEQUENCE [LARGE SCALE GENOMIC DNA]</scope>
    <source>
        <strain evidence="2 3">B22-T-1</strain>
    </source>
</reference>
<dbReference type="OrthoDB" id="265717at2759"/>
<evidence type="ECO:0000313" key="2">
    <source>
        <dbReference type="EMBL" id="PSR94391.1"/>
    </source>
</evidence>
<dbReference type="EMBL" id="KZ678398">
    <property type="protein sequence ID" value="PSR94391.1"/>
    <property type="molecule type" value="Genomic_DNA"/>
</dbReference>
<dbReference type="AlphaFoldDB" id="A0A2T3AF42"/>
<protein>
    <recommendedName>
        <fullName evidence="1">SET domain-containing protein</fullName>
    </recommendedName>
</protein>
<accession>A0A2T3AF42</accession>
<evidence type="ECO:0000313" key="3">
    <source>
        <dbReference type="Proteomes" id="UP000241462"/>
    </source>
</evidence>
<dbReference type="InterPro" id="IPR046341">
    <property type="entry name" value="SET_dom_sf"/>
</dbReference>
<feature type="domain" description="SET" evidence="1">
    <location>
        <begin position="58"/>
        <end position="215"/>
    </location>
</feature>
<dbReference type="PROSITE" id="PS50280">
    <property type="entry name" value="SET"/>
    <property type="match status" value="1"/>
</dbReference>
<dbReference type="InterPro" id="IPR053185">
    <property type="entry name" value="SET_domain_protein"/>
</dbReference>
<dbReference type="CDD" id="cd20071">
    <property type="entry name" value="SET_SMYD"/>
    <property type="match status" value="1"/>
</dbReference>
<sequence length="390" mass="44356">MLKCLRSGRKLEYCIFVSSTFAGGRGIGLLTSPERAEYVAKLPAFTNATALALENKDPDPELSPLDFVHIPGKDMGVVAKRPIYRGDHLMSFTPAVVIDYGAFESLPLQDVLNLQMEVVDHLPSQMRGRYLNLSTHDGATSHVERVEKILKTNAFDIDLWDENEYGLFVVFPELSRFNHDCRPNADYWFDPSTLVQHIYATRPIAVGEEISLTYIDPLRTRARRQKKLQNVWGFGCSCSLCTQRSELTGASDERIEQILQIRTQLEDYTTSSAATPQMADLFLSLYQQERLDVLIHEAYAFAAIEWNGVGEPWKAMKHARLAIEYGLAAVGSKDQDVVEMQSLAEDPWGHWSWMLRTQKRMHWDRMRSIGASSRSSMSSRYHEEDEDEAP</sequence>
<dbReference type="Pfam" id="PF00856">
    <property type="entry name" value="SET"/>
    <property type="match status" value="1"/>
</dbReference>
<dbReference type="InParanoid" id="A0A2T3AF42"/>
<dbReference type="SMART" id="SM00317">
    <property type="entry name" value="SET"/>
    <property type="match status" value="1"/>
</dbReference>
<dbReference type="SUPFAM" id="SSF82199">
    <property type="entry name" value="SET domain"/>
    <property type="match status" value="1"/>
</dbReference>
<gene>
    <name evidence="2" type="ORF">BD289DRAFT_465861</name>
</gene>